<dbReference type="InterPro" id="IPR006427">
    <property type="entry name" value="Portal_HK97"/>
</dbReference>
<dbReference type="STRING" id="1423731.FC81_GL000684"/>
<dbReference type="NCBIfam" id="TIGR01537">
    <property type="entry name" value="portal_HK97"/>
    <property type="match status" value="1"/>
</dbReference>
<dbReference type="Pfam" id="PF04860">
    <property type="entry name" value="Phage_portal"/>
    <property type="match status" value="1"/>
</dbReference>
<name>A0A0R1M9P2_9LACO</name>
<accession>A0A0R1M9P2</accession>
<organism evidence="2 3">
    <name type="scientific">Liquorilactobacillus capillatus DSM 19910</name>
    <dbReference type="NCBI Taxonomy" id="1423731"/>
    <lineage>
        <taxon>Bacteria</taxon>
        <taxon>Bacillati</taxon>
        <taxon>Bacillota</taxon>
        <taxon>Bacilli</taxon>
        <taxon>Lactobacillales</taxon>
        <taxon>Lactobacillaceae</taxon>
        <taxon>Liquorilactobacillus</taxon>
    </lineage>
</organism>
<proteinExistence type="predicted"/>
<gene>
    <name evidence="2" type="ORF">FC81_GL000684</name>
</gene>
<evidence type="ECO:0000256" key="1">
    <source>
        <dbReference type="SAM" id="MobiDB-lite"/>
    </source>
</evidence>
<dbReference type="RefSeq" id="WP_057742857.1">
    <property type="nucleotide sequence ID" value="NZ_AZEF01000012.1"/>
</dbReference>
<feature type="compositionally biased region" description="Polar residues" evidence="1">
    <location>
        <begin position="376"/>
        <end position="389"/>
    </location>
</feature>
<feature type="region of interest" description="Disordered" evidence="1">
    <location>
        <begin position="375"/>
        <end position="398"/>
    </location>
</feature>
<dbReference type="OrthoDB" id="2243334at2"/>
<dbReference type="AlphaFoldDB" id="A0A0R1M9P2"/>
<sequence>MPIFKPKVFDSLEVGQQSIPFSDPDIINFLSPGTPSKYVSASEALQNSDVYSIVMQLSGDLATIKLKADKTRSQGILDKPSVTSNTHSFWQSMYAQLLIGGEAFAYRWRNLNGIDLRWEYLRPSQVSPFLLEDGSGLIYNVSFDEPQIGVIQAIPQSDIIHIRLMSKNGGMTGMSPLSALANEMNIKNSSDKLTLAALAQSIISPGVLKVNKGGLLDAKQKSARSKQFMQQVNNSNNGPIVIDDLEDYTPLEIKSNVAALLNQVNWTSTQIAKVYGVPDSYLNGSGDQQSSLEMTSKFYVTALNRYMRSILSELNDKLSANISADIRPAVDPLGDSFATTLSGLAKDGTIGSNQATWVLQQVGYFPNDMPEAKKNPVQQLVIGNQSKGGDNNAEESND</sequence>
<reference evidence="2 3" key="1">
    <citation type="journal article" date="2015" name="Genome Announc.">
        <title>Expanding the biotechnology potential of lactobacilli through comparative genomics of 213 strains and associated genera.</title>
        <authorList>
            <person name="Sun Z."/>
            <person name="Harris H.M."/>
            <person name="McCann A."/>
            <person name="Guo C."/>
            <person name="Argimon S."/>
            <person name="Zhang W."/>
            <person name="Yang X."/>
            <person name="Jeffery I.B."/>
            <person name="Cooney J.C."/>
            <person name="Kagawa T.F."/>
            <person name="Liu W."/>
            <person name="Song Y."/>
            <person name="Salvetti E."/>
            <person name="Wrobel A."/>
            <person name="Rasinkangas P."/>
            <person name="Parkhill J."/>
            <person name="Rea M.C."/>
            <person name="O'Sullivan O."/>
            <person name="Ritari J."/>
            <person name="Douillard F.P."/>
            <person name="Paul Ross R."/>
            <person name="Yang R."/>
            <person name="Briner A.E."/>
            <person name="Felis G.E."/>
            <person name="de Vos W.M."/>
            <person name="Barrangou R."/>
            <person name="Klaenhammer T.R."/>
            <person name="Caufield P.W."/>
            <person name="Cui Y."/>
            <person name="Zhang H."/>
            <person name="O'Toole P.W."/>
        </authorList>
    </citation>
    <scope>NUCLEOTIDE SEQUENCE [LARGE SCALE GENOMIC DNA]</scope>
    <source>
        <strain evidence="2 3">DSM 19910</strain>
    </source>
</reference>
<comment type="caution">
    <text evidence="2">The sequence shown here is derived from an EMBL/GenBank/DDBJ whole genome shotgun (WGS) entry which is preliminary data.</text>
</comment>
<dbReference type="PATRIC" id="fig|1423731.3.peg.702"/>
<dbReference type="InterPro" id="IPR006944">
    <property type="entry name" value="Phage/GTA_portal"/>
</dbReference>
<protein>
    <submittedName>
        <fullName evidence="2">HK97 family phage portal protein</fullName>
    </submittedName>
</protein>
<dbReference type="Proteomes" id="UP000051621">
    <property type="component" value="Unassembled WGS sequence"/>
</dbReference>
<dbReference type="EMBL" id="AZEF01000012">
    <property type="protein sequence ID" value="KRL02516.1"/>
    <property type="molecule type" value="Genomic_DNA"/>
</dbReference>
<evidence type="ECO:0000313" key="3">
    <source>
        <dbReference type="Proteomes" id="UP000051621"/>
    </source>
</evidence>
<evidence type="ECO:0000313" key="2">
    <source>
        <dbReference type="EMBL" id="KRL02516.1"/>
    </source>
</evidence>
<keyword evidence="3" id="KW-1185">Reference proteome</keyword>